<dbReference type="GO" id="GO:0005737">
    <property type="term" value="C:cytoplasm"/>
    <property type="evidence" value="ECO:0007669"/>
    <property type="project" value="TreeGrafter"/>
</dbReference>
<dbReference type="GO" id="GO:0033550">
    <property type="term" value="F:MAP kinase tyrosine phosphatase activity"/>
    <property type="evidence" value="ECO:0007669"/>
    <property type="project" value="TreeGrafter"/>
</dbReference>
<dbReference type="GO" id="GO:0017017">
    <property type="term" value="F:MAP kinase tyrosine/serine/threonine phosphatase activity"/>
    <property type="evidence" value="ECO:0007669"/>
    <property type="project" value="TreeGrafter"/>
</dbReference>
<dbReference type="PANTHER" id="PTHR10159:SF511">
    <property type="entry name" value="DUAL SPECIFICITY PROTEIN PHOSPHATASE 1"/>
    <property type="match status" value="1"/>
</dbReference>
<evidence type="ECO:0000256" key="2">
    <source>
        <dbReference type="SAM" id="MobiDB-lite"/>
    </source>
</evidence>
<proteinExistence type="predicted"/>
<dbReference type="GO" id="GO:0008330">
    <property type="term" value="F:protein tyrosine/threonine phosphatase activity"/>
    <property type="evidence" value="ECO:0007669"/>
    <property type="project" value="TreeGrafter"/>
</dbReference>
<dbReference type="Gene3D" id="3.90.190.10">
    <property type="entry name" value="Protein tyrosine phosphatase superfamily"/>
    <property type="match status" value="1"/>
</dbReference>
<evidence type="ECO:0000313" key="3">
    <source>
        <dbReference type="EMBL" id="CAD7604924.1"/>
    </source>
</evidence>
<protein>
    <submittedName>
        <fullName evidence="3">Uncharacterized protein</fullName>
    </submittedName>
</protein>
<dbReference type="CDD" id="cd14498">
    <property type="entry name" value="DSP"/>
    <property type="match status" value="1"/>
</dbReference>
<feature type="region of interest" description="Disordered" evidence="2">
    <location>
        <begin position="81"/>
        <end position="107"/>
    </location>
</feature>
<dbReference type="AlphaFoldDB" id="A0A7R9K5L5"/>
<dbReference type="GO" id="GO:0043409">
    <property type="term" value="P:negative regulation of MAPK cascade"/>
    <property type="evidence" value="ECO:0007669"/>
    <property type="project" value="TreeGrafter"/>
</dbReference>
<keyword evidence="1" id="KW-0904">Protein phosphatase</keyword>
<feature type="compositionally biased region" description="Basic and acidic residues" evidence="2">
    <location>
        <begin position="86"/>
        <end position="107"/>
    </location>
</feature>
<organism evidence="3">
    <name type="scientific">Timema genevievae</name>
    <name type="common">Walking stick</name>
    <dbReference type="NCBI Taxonomy" id="629358"/>
    <lineage>
        <taxon>Eukaryota</taxon>
        <taxon>Metazoa</taxon>
        <taxon>Ecdysozoa</taxon>
        <taxon>Arthropoda</taxon>
        <taxon>Hexapoda</taxon>
        <taxon>Insecta</taxon>
        <taxon>Pterygota</taxon>
        <taxon>Neoptera</taxon>
        <taxon>Polyneoptera</taxon>
        <taxon>Phasmatodea</taxon>
        <taxon>Timematodea</taxon>
        <taxon>Timematoidea</taxon>
        <taxon>Timematidae</taxon>
        <taxon>Timema</taxon>
    </lineage>
</organism>
<dbReference type="SUPFAM" id="SSF52799">
    <property type="entry name" value="(Phosphotyrosine protein) phosphatases II"/>
    <property type="match status" value="2"/>
</dbReference>
<reference evidence="3" key="1">
    <citation type="submission" date="2020-11" db="EMBL/GenBank/DDBJ databases">
        <authorList>
            <person name="Tran Van P."/>
        </authorList>
    </citation>
    <scope>NUCLEOTIDE SEQUENCE</scope>
</reference>
<dbReference type="PANTHER" id="PTHR10159">
    <property type="entry name" value="DUAL SPECIFICITY PROTEIN PHOSPHATASE"/>
    <property type="match status" value="1"/>
</dbReference>
<dbReference type="EMBL" id="OE844197">
    <property type="protein sequence ID" value="CAD7604924.1"/>
    <property type="molecule type" value="Genomic_DNA"/>
</dbReference>
<evidence type="ECO:0000256" key="1">
    <source>
        <dbReference type="ARBA" id="ARBA00022912"/>
    </source>
</evidence>
<keyword evidence="1" id="KW-0378">Hydrolase</keyword>
<sequence length="311" mass="34533">MCCCSPPGALVTGGPQSAELCQHYDSWRAVSPGCSQYPPVLQTAQTLPGLPPSCAFMSSTGMPTGYNSGHQTSPMSVANYSMSEEGVTKKRTGSEKHKGASANLERDDFGAGPTNLDCIEPGLWLGNITAATDDVALEQRRINHILTVDSCPLPRKMVMQQGIKTLFIQVTDTPREDLLSHFEDTYRFISEGQERGVVLTILTCVSPAGTRARHGSGKLVSFDHTHLCESCRNKSEAWFWYIDHTHLCESCRNKSKVWFWYIGEFRPYSLVYFGVSRSATIVIAYMMKKHGLSFEDALERYEDVCLLPVEL</sequence>
<accession>A0A7R9K5L5</accession>
<dbReference type="InterPro" id="IPR029021">
    <property type="entry name" value="Prot-tyrosine_phosphatase-like"/>
</dbReference>
<name>A0A7R9K5L5_TIMGE</name>
<gene>
    <name evidence="3" type="ORF">TGEB3V08_LOCUS9322</name>
</gene>